<dbReference type="SUPFAM" id="SSF161070">
    <property type="entry name" value="SNF-like"/>
    <property type="match status" value="1"/>
</dbReference>
<evidence type="ECO:0000256" key="5">
    <source>
        <dbReference type="ARBA" id="ARBA00023136"/>
    </source>
</evidence>
<feature type="transmembrane region" description="Helical" evidence="6">
    <location>
        <begin position="143"/>
        <end position="168"/>
    </location>
</feature>
<feature type="transmembrane region" description="Helical" evidence="6">
    <location>
        <begin position="64"/>
        <end position="87"/>
    </location>
</feature>
<feature type="transmembrane region" description="Helical" evidence="6">
    <location>
        <begin position="33"/>
        <end position="52"/>
    </location>
</feature>
<dbReference type="InterPro" id="IPR000175">
    <property type="entry name" value="Na/ntran_symport"/>
</dbReference>
<dbReference type="GO" id="GO:0016020">
    <property type="term" value="C:membrane"/>
    <property type="evidence" value="ECO:0007669"/>
    <property type="project" value="UniProtKB-SubCell"/>
</dbReference>
<feature type="non-terminal residue" evidence="7">
    <location>
        <position position="180"/>
    </location>
</feature>
<evidence type="ECO:0000256" key="6">
    <source>
        <dbReference type="SAM" id="Phobius"/>
    </source>
</evidence>
<dbReference type="InterPro" id="IPR037272">
    <property type="entry name" value="SNS_sf"/>
</dbReference>
<dbReference type="PANTHER" id="PTHR42948:SF1">
    <property type="entry name" value="TRANSPORTER"/>
    <property type="match status" value="1"/>
</dbReference>
<feature type="non-terminal residue" evidence="7">
    <location>
        <position position="1"/>
    </location>
</feature>
<evidence type="ECO:0000256" key="4">
    <source>
        <dbReference type="ARBA" id="ARBA00022989"/>
    </source>
</evidence>
<organism evidence="7">
    <name type="scientific">gut metagenome</name>
    <dbReference type="NCBI Taxonomy" id="749906"/>
    <lineage>
        <taxon>unclassified sequences</taxon>
        <taxon>metagenomes</taxon>
        <taxon>organismal metagenomes</taxon>
    </lineage>
</organism>
<evidence type="ECO:0000256" key="2">
    <source>
        <dbReference type="ARBA" id="ARBA00022448"/>
    </source>
</evidence>
<proteinExistence type="predicted"/>
<keyword evidence="3 6" id="KW-0812">Transmembrane</keyword>
<feature type="transmembrane region" description="Helical" evidence="6">
    <location>
        <begin position="107"/>
        <end position="131"/>
    </location>
</feature>
<comment type="subcellular location">
    <subcellularLocation>
        <location evidence="1">Membrane</location>
        <topology evidence="1">Multi-pass membrane protein</topology>
    </subcellularLocation>
</comment>
<keyword evidence="4 6" id="KW-1133">Transmembrane helix</keyword>
<accession>J9FE65</accession>
<keyword evidence="5 6" id="KW-0472">Membrane</keyword>
<dbReference type="PROSITE" id="PS50267">
    <property type="entry name" value="NA_NEUROTRAN_SYMP_3"/>
    <property type="match status" value="1"/>
</dbReference>
<dbReference type="EMBL" id="AMCI01007396">
    <property type="protein sequence ID" value="EJW92708.1"/>
    <property type="molecule type" value="Genomic_DNA"/>
</dbReference>
<sequence>TLAYFADAITGAGLVADQTKLGEHFAELTANPVLALGFQWLFLLINGLIVAFGVTKGIERVSKILMPMLFVMMLVIIVRGLMLPGAMGGVEFLFKFDLDAFTWEAMLQAMGFTFFSLCVGCGCMLTYGSYLPQETNLINGCSWIAFLGVVSSLLGGLMIMPSVFAFGLDPSAGPGLTFIT</sequence>
<name>J9FE65_9ZZZZ</name>
<keyword evidence="2" id="KW-0813">Transport</keyword>
<gene>
    <name evidence="7" type="ORF">EVA_19185</name>
</gene>
<dbReference type="PANTHER" id="PTHR42948">
    <property type="entry name" value="TRANSPORTER"/>
    <property type="match status" value="1"/>
</dbReference>
<evidence type="ECO:0000256" key="3">
    <source>
        <dbReference type="ARBA" id="ARBA00022692"/>
    </source>
</evidence>
<dbReference type="Pfam" id="PF00209">
    <property type="entry name" value="SNF"/>
    <property type="match status" value="1"/>
</dbReference>
<evidence type="ECO:0000256" key="1">
    <source>
        <dbReference type="ARBA" id="ARBA00004141"/>
    </source>
</evidence>
<protein>
    <submittedName>
        <fullName evidence="7">Sodium:neurotransmitter symporter family protein</fullName>
    </submittedName>
</protein>
<evidence type="ECO:0000313" key="7">
    <source>
        <dbReference type="EMBL" id="EJW92708.1"/>
    </source>
</evidence>
<reference evidence="7" key="1">
    <citation type="journal article" date="2012" name="PLoS ONE">
        <title>Gene sets for utilization of primary and secondary nutrition supplies in the distal gut of endangered iberian lynx.</title>
        <authorList>
            <person name="Alcaide M."/>
            <person name="Messina E."/>
            <person name="Richter M."/>
            <person name="Bargiela R."/>
            <person name="Peplies J."/>
            <person name="Huws S.A."/>
            <person name="Newbold C.J."/>
            <person name="Golyshin P.N."/>
            <person name="Simon M.A."/>
            <person name="Lopez G."/>
            <person name="Yakimov M.M."/>
            <person name="Ferrer M."/>
        </authorList>
    </citation>
    <scope>NUCLEOTIDE SEQUENCE</scope>
</reference>
<dbReference type="AlphaFoldDB" id="J9FE65"/>
<comment type="caution">
    <text evidence="7">The sequence shown here is derived from an EMBL/GenBank/DDBJ whole genome shotgun (WGS) entry which is preliminary data.</text>
</comment>